<evidence type="ECO:0000256" key="2">
    <source>
        <dbReference type="HAMAP-Rule" id="MF_01940"/>
    </source>
</evidence>
<dbReference type="NCBIfam" id="TIGR02258">
    <property type="entry name" value="2_5_ligase"/>
    <property type="match status" value="1"/>
</dbReference>
<feature type="domain" description="Phosphoesterase HXTX" evidence="3">
    <location>
        <begin position="19"/>
        <end position="88"/>
    </location>
</feature>
<dbReference type="EC" id="3.1.4.58" evidence="2"/>
<feature type="active site" description="Proton donor" evidence="2">
    <location>
        <position position="47"/>
    </location>
</feature>
<dbReference type="RefSeq" id="WP_248955614.1">
    <property type="nucleotide sequence ID" value="NZ_JAKIKU010000004.1"/>
</dbReference>
<keyword evidence="5" id="KW-1185">Reference proteome</keyword>
<dbReference type="EMBL" id="JAKIKU010000004">
    <property type="protein sequence ID" value="MCL1045619.1"/>
    <property type="molecule type" value="Genomic_DNA"/>
</dbReference>
<comment type="caution">
    <text evidence="4">The sequence shown here is derived from an EMBL/GenBank/DDBJ whole genome shotgun (WGS) entry which is preliminary data.</text>
</comment>
<evidence type="ECO:0000313" key="5">
    <source>
        <dbReference type="Proteomes" id="UP001202134"/>
    </source>
</evidence>
<accession>A0ABT0KPA7</accession>
<evidence type="ECO:0000259" key="3">
    <source>
        <dbReference type="Pfam" id="PF02834"/>
    </source>
</evidence>
<comment type="caution">
    <text evidence="2">Lacks conserved residue(s) required for the propagation of feature annotation.</text>
</comment>
<name>A0ABT0KPA7_9GAMM</name>
<dbReference type="Pfam" id="PF02834">
    <property type="entry name" value="LigT_PEase"/>
    <property type="match status" value="1"/>
</dbReference>
<dbReference type="PANTHER" id="PTHR35561:SF1">
    <property type="entry name" value="RNA 2',3'-CYCLIC PHOSPHODIESTERASE"/>
    <property type="match status" value="1"/>
</dbReference>
<comment type="similarity">
    <text evidence="2">Belongs to the 2H phosphoesterase superfamily. ThpR family.</text>
</comment>
<evidence type="ECO:0000256" key="1">
    <source>
        <dbReference type="ARBA" id="ARBA00022801"/>
    </source>
</evidence>
<dbReference type="HAMAP" id="MF_01940">
    <property type="entry name" value="RNA_CPDase"/>
    <property type="match status" value="1"/>
</dbReference>
<comment type="catalytic activity">
    <reaction evidence="2">
        <text>a 3'-end 2',3'-cyclophospho-ribonucleotide-RNA + H2O = a 3'-end 2'-phospho-ribonucleotide-RNA + H(+)</text>
        <dbReference type="Rhea" id="RHEA:11828"/>
        <dbReference type="Rhea" id="RHEA-COMP:10464"/>
        <dbReference type="Rhea" id="RHEA-COMP:17353"/>
        <dbReference type="ChEBI" id="CHEBI:15377"/>
        <dbReference type="ChEBI" id="CHEBI:15378"/>
        <dbReference type="ChEBI" id="CHEBI:83064"/>
        <dbReference type="ChEBI" id="CHEBI:173113"/>
        <dbReference type="EC" id="3.1.4.58"/>
    </reaction>
</comment>
<keyword evidence="1 2" id="KW-0378">Hydrolase</keyword>
<dbReference type="Proteomes" id="UP001202134">
    <property type="component" value="Unassembled WGS sequence"/>
</dbReference>
<reference evidence="4 5" key="1">
    <citation type="submission" date="2022-01" db="EMBL/GenBank/DDBJ databases">
        <title>Whole genome-based taxonomy of the Shewanellaceae.</title>
        <authorList>
            <person name="Martin-Rodriguez A.J."/>
        </authorList>
    </citation>
    <scope>NUCLEOTIDE SEQUENCE [LARGE SCALE GENOMIC DNA]</scope>
    <source>
        <strain evidence="4 5">DSM 24955</strain>
    </source>
</reference>
<evidence type="ECO:0000313" key="4">
    <source>
        <dbReference type="EMBL" id="MCL1045619.1"/>
    </source>
</evidence>
<feature type="short sequence motif" description="HXTX 1" evidence="2">
    <location>
        <begin position="47"/>
        <end position="50"/>
    </location>
</feature>
<gene>
    <name evidence="4" type="primary">thpR</name>
    <name evidence="4" type="ORF">L2737_09800</name>
</gene>
<proteinExistence type="inferred from homology"/>
<sequence>MSENDNKRTFIGFSISINNQQRLINIQQRLASHINPSATPVRNTNLHITAAFLGLTSAQGIEKIDTEISSMSLHRFSQRLEHISYWPKAKILCIEGVASIELRSIVEQLTQLTKQLNLHQSQHDYRPHVSLFRHVKTPSSTQALMNEITTKASNMIKLAPISFDITELTLFESKSTPMGVEYLALKSWPLN</sequence>
<dbReference type="Gene3D" id="3.90.1140.10">
    <property type="entry name" value="Cyclic phosphodiesterase"/>
    <property type="match status" value="1"/>
</dbReference>
<dbReference type="InterPro" id="IPR014051">
    <property type="entry name" value="Phosphoesterase_HXTX"/>
</dbReference>
<feature type="active site" description="Proton acceptor" evidence="2">
    <location>
        <position position="128"/>
    </location>
</feature>
<comment type="function">
    <text evidence="2">Hydrolyzes RNA 2',3'-cyclic phosphodiester to an RNA 2'-phosphomonoester.</text>
</comment>
<protein>
    <recommendedName>
        <fullName evidence="2">RNA 2',3'-cyclic phosphodiesterase</fullName>
        <shortName evidence="2">RNA 2',3'-CPDase</shortName>
        <ecNumber evidence="2">3.1.4.58</ecNumber>
    </recommendedName>
</protein>
<dbReference type="PANTHER" id="PTHR35561">
    <property type="entry name" value="RNA 2',3'-CYCLIC PHOSPHODIESTERASE"/>
    <property type="match status" value="1"/>
</dbReference>
<dbReference type="SUPFAM" id="SSF55144">
    <property type="entry name" value="LigT-like"/>
    <property type="match status" value="1"/>
</dbReference>
<organism evidence="4 5">
    <name type="scientific">Shewanella electrodiphila</name>
    <dbReference type="NCBI Taxonomy" id="934143"/>
    <lineage>
        <taxon>Bacteria</taxon>
        <taxon>Pseudomonadati</taxon>
        <taxon>Pseudomonadota</taxon>
        <taxon>Gammaproteobacteria</taxon>
        <taxon>Alteromonadales</taxon>
        <taxon>Shewanellaceae</taxon>
        <taxon>Shewanella</taxon>
    </lineage>
</organism>
<dbReference type="InterPro" id="IPR009097">
    <property type="entry name" value="Cyclic_Pdiesterase"/>
</dbReference>
<dbReference type="InterPro" id="IPR004175">
    <property type="entry name" value="RNA_CPDase"/>
</dbReference>